<evidence type="ECO:0000256" key="3">
    <source>
        <dbReference type="ARBA" id="ARBA00022448"/>
    </source>
</evidence>
<dbReference type="GeneTree" id="ENSGT00940000164120"/>
<feature type="transmembrane region" description="Helical" evidence="12">
    <location>
        <begin position="13"/>
        <end position="32"/>
    </location>
</feature>
<keyword evidence="10" id="KW-0739">Sodium transport</keyword>
<dbReference type="Pfam" id="PF00474">
    <property type="entry name" value="SSF"/>
    <property type="match status" value="1"/>
</dbReference>
<dbReference type="InterPro" id="IPR051163">
    <property type="entry name" value="Sodium:Solute_Symporter_SSF"/>
</dbReference>
<dbReference type="HOGENOM" id="CLU_018808_11_1_1"/>
<dbReference type="eggNOG" id="KOG2349">
    <property type="taxonomic scope" value="Eukaryota"/>
</dbReference>
<name>H2Z8X0_CIOSA</name>
<dbReference type="GO" id="GO:0015293">
    <property type="term" value="F:symporter activity"/>
    <property type="evidence" value="ECO:0007669"/>
    <property type="project" value="TreeGrafter"/>
</dbReference>
<dbReference type="STRING" id="51511.ENSCSAVP00000014035"/>
<comment type="subcellular location">
    <subcellularLocation>
        <location evidence="1">Cell membrane</location>
        <topology evidence="1">Multi-pass membrane protein</topology>
    </subcellularLocation>
</comment>
<reference evidence="14" key="1">
    <citation type="submission" date="2003-08" db="EMBL/GenBank/DDBJ databases">
        <authorList>
            <person name="Birren B."/>
            <person name="Nusbaum C."/>
            <person name="Abebe A."/>
            <person name="Abouelleil A."/>
            <person name="Adekoya E."/>
            <person name="Ait-zahra M."/>
            <person name="Allen N."/>
            <person name="Allen T."/>
            <person name="An P."/>
            <person name="Anderson M."/>
            <person name="Anderson S."/>
            <person name="Arachchi H."/>
            <person name="Armbruster J."/>
            <person name="Bachantsang P."/>
            <person name="Baldwin J."/>
            <person name="Barry A."/>
            <person name="Bayul T."/>
            <person name="Blitshsteyn B."/>
            <person name="Bloom T."/>
            <person name="Blye J."/>
            <person name="Boguslavskiy L."/>
            <person name="Borowsky M."/>
            <person name="Boukhgalter B."/>
            <person name="Brunache A."/>
            <person name="Butler J."/>
            <person name="Calixte N."/>
            <person name="Calvo S."/>
            <person name="Camarata J."/>
            <person name="Campo K."/>
            <person name="Chang J."/>
            <person name="Cheshatsang Y."/>
            <person name="Citroen M."/>
            <person name="Collymore A."/>
            <person name="Considine T."/>
            <person name="Cook A."/>
            <person name="Cooke P."/>
            <person name="Corum B."/>
            <person name="Cuomo C."/>
            <person name="David R."/>
            <person name="Dawoe T."/>
            <person name="Degray S."/>
            <person name="Dodge S."/>
            <person name="Dooley K."/>
            <person name="Dorje P."/>
            <person name="Dorjee K."/>
            <person name="Dorris L."/>
            <person name="Duffey N."/>
            <person name="Dupes A."/>
            <person name="Elkins T."/>
            <person name="Engels R."/>
            <person name="Erickson J."/>
            <person name="Farina A."/>
            <person name="Faro S."/>
            <person name="Ferreira P."/>
            <person name="Fischer H."/>
            <person name="Fitzgerald M."/>
            <person name="Foley K."/>
            <person name="Gage D."/>
            <person name="Galagan J."/>
            <person name="Gearin G."/>
            <person name="Gnerre S."/>
            <person name="Gnirke A."/>
            <person name="Goyette A."/>
            <person name="Graham J."/>
            <person name="Grandbois E."/>
            <person name="Gyaltsen K."/>
            <person name="Hafez N."/>
            <person name="Hagopian D."/>
            <person name="Hagos B."/>
            <person name="Hall J."/>
            <person name="Hatcher B."/>
            <person name="Heller A."/>
            <person name="Higgins H."/>
            <person name="Honan T."/>
            <person name="Horn A."/>
            <person name="Houde N."/>
            <person name="Hughes L."/>
            <person name="Hulme W."/>
            <person name="Husby E."/>
            <person name="Iliev I."/>
            <person name="Jaffe D."/>
            <person name="Jones C."/>
            <person name="Kamal M."/>
            <person name="Kamat A."/>
            <person name="Kamvysselis M."/>
            <person name="Karlsson E."/>
            <person name="Kells C."/>
            <person name="Kieu A."/>
            <person name="Kisner P."/>
            <person name="Kodira C."/>
            <person name="Kulbokas E."/>
            <person name="Labutti K."/>
            <person name="Lama D."/>
            <person name="Landers T."/>
            <person name="Leger J."/>
            <person name="Levine S."/>
            <person name="Lewis D."/>
            <person name="Lewis T."/>
            <person name="Lindblad-toh K."/>
            <person name="Liu X."/>
            <person name="Lokyitsang T."/>
            <person name="Lokyitsang Y."/>
            <person name="Lucien O."/>
            <person name="Lui A."/>
            <person name="Ma L.J."/>
            <person name="Mabbitt R."/>
            <person name="Macdonald J."/>
            <person name="Maclean C."/>
            <person name="Major J."/>
            <person name="Manning J."/>
            <person name="Marabella R."/>
            <person name="Maru K."/>
            <person name="Matthews C."/>
            <person name="Mauceli E."/>
            <person name="Mccarthy M."/>
            <person name="Mcdonough S."/>
            <person name="Mcghee T."/>
            <person name="Meldrim J."/>
            <person name="Meneus L."/>
            <person name="Mesirov J."/>
            <person name="Mihalev A."/>
            <person name="Mihova T."/>
            <person name="Mikkelsen T."/>
            <person name="Mlenga V."/>
            <person name="Moru K."/>
            <person name="Mozes J."/>
            <person name="Mulrain L."/>
            <person name="Munson G."/>
            <person name="Naylor J."/>
            <person name="Newes C."/>
            <person name="Nguyen C."/>
            <person name="Nguyen N."/>
            <person name="Nguyen T."/>
            <person name="Nicol R."/>
            <person name="Nielsen C."/>
            <person name="Nizzari M."/>
            <person name="Norbu C."/>
            <person name="Norbu N."/>
            <person name="O'donnell P."/>
            <person name="Okoawo O."/>
            <person name="O'leary S."/>
            <person name="Omotosho B."/>
            <person name="O'neill K."/>
            <person name="Osman S."/>
            <person name="Parker S."/>
            <person name="Perrin D."/>
            <person name="Phunkhang P."/>
            <person name="Piqani B."/>
            <person name="Purcell S."/>
            <person name="Rachupka T."/>
            <person name="Ramasamy U."/>
            <person name="Rameau R."/>
            <person name="Ray V."/>
            <person name="Raymond C."/>
            <person name="Retta R."/>
            <person name="Richardson S."/>
            <person name="Rise C."/>
            <person name="Rodriguez J."/>
            <person name="Rogers J."/>
            <person name="Rogov P."/>
            <person name="Rutman M."/>
            <person name="Schupbach R."/>
            <person name="Seaman C."/>
            <person name="Settipalli S."/>
            <person name="Sharpe T."/>
            <person name="Sheridan J."/>
            <person name="Sherpa N."/>
            <person name="Shi J."/>
            <person name="Smirnov S."/>
            <person name="Smith C."/>
            <person name="Sougnez C."/>
            <person name="Spencer B."/>
            <person name="Stalker J."/>
            <person name="Stange-thomann N."/>
            <person name="Stavropoulos S."/>
            <person name="Stetson K."/>
            <person name="Stone C."/>
            <person name="Stone S."/>
            <person name="Stubbs M."/>
            <person name="Talamas J."/>
            <person name="Tchuinga P."/>
            <person name="Tenzing P."/>
            <person name="Tesfaye S."/>
            <person name="Theodore J."/>
            <person name="Thoulutsang Y."/>
            <person name="Topham K."/>
            <person name="Towey S."/>
            <person name="Tsamla T."/>
            <person name="Tsomo N."/>
            <person name="Vallee D."/>
            <person name="Vassiliev H."/>
            <person name="Venkataraman V."/>
            <person name="Vinson J."/>
            <person name="Vo A."/>
            <person name="Wade C."/>
            <person name="Wang S."/>
            <person name="Wangchuk T."/>
            <person name="Wangdi T."/>
            <person name="Whittaker C."/>
            <person name="Wilkinson J."/>
            <person name="Wu Y."/>
            <person name="Wyman D."/>
            <person name="Yadav S."/>
            <person name="Yang S."/>
            <person name="Yang X."/>
            <person name="Yeager S."/>
            <person name="Yee E."/>
            <person name="Young G."/>
            <person name="Zainoun J."/>
            <person name="Zembeck L."/>
            <person name="Zimmer A."/>
            <person name="Zody M."/>
            <person name="Lander E."/>
        </authorList>
    </citation>
    <scope>NUCLEOTIDE SEQUENCE [LARGE SCALE GENOMIC DNA]</scope>
</reference>
<evidence type="ECO:0000313" key="13">
    <source>
        <dbReference type="Ensembl" id="ENSCSAVP00000014035.1"/>
    </source>
</evidence>
<evidence type="ECO:0000256" key="9">
    <source>
        <dbReference type="ARBA" id="ARBA00023136"/>
    </source>
</evidence>
<dbReference type="InterPro" id="IPR001734">
    <property type="entry name" value="Na/solute_symporter"/>
</dbReference>
<keyword evidence="6 12" id="KW-1133">Transmembrane helix</keyword>
<evidence type="ECO:0000256" key="5">
    <source>
        <dbReference type="ARBA" id="ARBA00022692"/>
    </source>
</evidence>
<dbReference type="InParanoid" id="H2Z8X0"/>
<keyword evidence="14" id="KW-1185">Reference proteome</keyword>
<feature type="transmembrane region" description="Helical" evidence="12">
    <location>
        <begin position="438"/>
        <end position="461"/>
    </location>
</feature>
<evidence type="ECO:0000256" key="10">
    <source>
        <dbReference type="ARBA" id="ARBA00023201"/>
    </source>
</evidence>
<dbReference type="InterPro" id="IPR038377">
    <property type="entry name" value="Na/Glc_symporter_sf"/>
</dbReference>
<organism evidence="13 14">
    <name type="scientific">Ciona savignyi</name>
    <name type="common">Pacific transparent sea squirt</name>
    <dbReference type="NCBI Taxonomy" id="51511"/>
    <lineage>
        <taxon>Eukaryota</taxon>
        <taxon>Metazoa</taxon>
        <taxon>Chordata</taxon>
        <taxon>Tunicata</taxon>
        <taxon>Ascidiacea</taxon>
        <taxon>Phlebobranchia</taxon>
        <taxon>Cionidae</taxon>
        <taxon>Ciona</taxon>
    </lineage>
</organism>
<feature type="transmembrane region" description="Helical" evidence="12">
    <location>
        <begin position="381"/>
        <end position="399"/>
    </location>
</feature>
<keyword evidence="3" id="KW-0813">Transport</keyword>
<evidence type="ECO:0000313" key="14">
    <source>
        <dbReference type="Proteomes" id="UP000007875"/>
    </source>
</evidence>
<dbReference type="PANTHER" id="PTHR42985">
    <property type="entry name" value="SODIUM-COUPLED MONOCARBOXYLATE TRANSPORTER"/>
    <property type="match status" value="1"/>
</dbReference>
<dbReference type="PANTHER" id="PTHR42985:SF45">
    <property type="entry name" value="SODIUM_IODIDE COTRANSPORTER-LIKE"/>
    <property type="match status" value="1"/>
</dbReference>
<dbReference type="AlphaFoldDB" id="H2Z8X0"/>
<keyword evidence="5 12" id="KW-0812">Transmembrane</keyword>
<evidence type="ECO:0000256" key="1">
    <source>
        <dbReference type="ARBA" id="ARBA00004651"/>
    </source>
</evidence>
<proteinExistence type="inferred from homology"/>
<feature type="transmembrane region" description="Helical" evidence="12">
    <location>
        <begin position="411"/>
        <end position="432"/>
    </location>
</feature>
<evidence type="ECO:0008006" key="15">
    <source>
        <dbReference type="Google" id="ProtNLM"/>
    </source>
</evidence>
<accession>H2Z8X0</accession>
<feature type="transmembrane region" description="Helical" evidence="12">
    <location>
        <begin position="53"/>
        <end position="72"/>
    </location>
</feature>
<reference evidence="13" key="2">
    <citation type="submission" date="2025-08" db="UniProtKB">
        <authorList>
            <consortium name="Ensembl"/>
        </authorList>
    </citation>
    <scope>IDENTIFICATION</scope>
</reference>
<dbReference type="Proteomes" id="UP000007875">
    <property type="component" value="Unassembled WGS sequence"/>
</dbReference>
<evidence type="ECO:0000256" key="12">
    <source>
        <dbReference type="SAM" id="Phobius"/>
    </source>
</evidence>
<evidence type="ECO:0000256" key="6">
    <source>
        <dbReference type="ARBA" id="ARBA00022989"/>
    </source>
</evidence>
<reference evidence="13" key="3">
    <citation type="submission" date="2025-09" db="UniProtKB">
        <authorList>
            <consortium name="Ensembl"/>
        </authorList>
    </citation>
    <scope>IDENTIFICATION</scope>
</reference>
<dbReference type="CDD" id="cd11492">
    <property type="entry name" value="SLC5sbd_NIS-SMVT"/>
    <property type="match status" value="1"/>
</dbReference>
<keyword evidence="8" id="KW-0406">Ion transport</keyword>
<feature type="transmembrane region" description="Helical" evidence="12">
    <location>
        <begin position="158"/>
        <end position="177"/>
    </location>
</feature>
<evidence type="ECO:0000256" key="11">
    <source>
        <dbReference type="RuleBase" id="RU362091"/>
    </source>
</evidence>
<evidence type="ECO:0000256" key="2">
    <source>
        <dbReference type="ARBA" id="ARBA00006434"/>
    </source>
</evidence>
<evidence type="ECO:0000256" key="4">
    <source>
        <dbReference type="ARBA" id="ARBA00022475"/>
    </source>
</evidence>
<dbReference type="OMA" id="VYFAWKG"/>
<dbReference type="NCBIfam" id="TIGR00813">
    <property type="entry name" value="sss"/>
    <property type="match status" value="1"/>
</dbReference>
<sequence length="617" mass="67885">MEDKAPEFGVVDFTVFIGMLVAVTAIGAFYAYKDRNKNTLVNYYFGSKKMSPIPVGLSLSVTFISSITVLGYPAHAYMMGTVVAWFGVASTIQVFIACVYYIPLYHRLQLSSVYELLELRFHRTVRLFASCLICLHSITHMGFTMYLTALALTAVTPMSMVLSVLVTAAICTLYTTIGGMKAVVWTDTLQSVIMLAGSIAVFIKVAILLGGTDKIWEAVERGQRNTIWDFNSDPTLAHTFWTIVGGEFSWTNAGCCNQAFVQRYQSCETVRDARIASIVSAIPMSLLLIIATMNGCAMYAYYEGCDPMTQGKLKKVDQTVPYLVMEIFYDVPGMAGLFVSAAYSGMLSTVSSGINSVSNLILEDYLVTCFPNWSDKTKLNVSKLLGIILGTLVTCMVFITEALGATIIKMAVTVAGAVSGPLIGVYTLALFFPWINGLGAICGMAFGFIFTLWITIGGMMYPNPEKLRMLPLSADNCTLYTSNFTFAQTHPTTVFMEDLNSDRPYLADTLYAVSYLYLGAIGLASTMLIGLLVSFITGFQRAKDCDPRFFVPFVDNKCLPFKVRNFFRFGVPELLDEKKPPVEFTEKTSEELNGFLAKTPEIRNSAEKPDGLDVTTV</sequence>
<keyword evidence="7" id="KW-0915">Sodium</keyword>
<feature type="transmembrane region" description="Helical" evidence="12">
    <location>
        <begin position="278"/>
        <end position="302"/>
    </location>
</feature>
<feature type="transmembrane region" description="Helical" evidence="12">
    <location>
        <begin position="189"/>
        <end position="209"/>
    </location>
</feature>
<feature type="transmembrane region" description="Helical" evidence="12">
    <location>
        <begin position="84"/>
        <end position="106"/>
    </location>
</feature>
<dbReference type="PROSITE" id="PS50283">
    <property type="entry name" value="NA_SOLUT_SYMP_3"/>
    <property type="match status" value="1"/>
</dbReference>
<dbReference type="GO" id="GO:0006814">
    <property type="term" value="P:sodium ion transport"/>
    <property type="evidence" value="ECO:0007669"/>
    <property type="project" value="UniProtKB-KW"/>
</dbReference>
<comment type="similarity">
    <text evidence="2 11">Belongs to the sodium:solute symporter (SSF) (TC 2.A.21) family.</text>
</comment>
<keyword evidence="9 12" id="KW-0472">Membrane</keyword>
<protein>
    <recommendedName>
        <fullName evidence="15">Sodium-coupled monocarboxylate transporter 1</fullName>
    </recommendedName>
</protein>
<evidence type="ECO:0000256" key="8">
    <source>
        <dbReference type="ARBA" id="ARBA00023065"/>
    </source>
</evidence>
<feature type="transmembrane region" description="Helical" evidence="12">
    <location>
        <begin position="515"/>
        <end position="539"/>
    </location>
</feature>
<evidence type="ECO:0000256" key="7">
    <source>
        <dbReference type="ARBA" id="ARBA00023053"/>
    </source>
</evidence>
<keyword evidence="4" id="KW-1003">Cell membrane</keyword>
<feature type="transmembrane region" description="Helical" evidence="12">
    <location>
        <begin position="127"/>
        <end position="152"/>
    </location>
</feature>
<dbReference type="Ensembl" id="ENSCSAVT00000014196.1">
    <property type="protein sequence ID" value="ENSCSAVP00000014035.1"/>
    <property type="gene ID" value="ENSCSAVG00000008234.1"/>
</dbReference>
<dbReference type="Gene3D" id="1.20.1730.10">
    <property type="entry name" value="Sodium/glucose cotransporter"/>
    <property type="match status" value="1"/>
</dbReference>
<dbReference type="GO" id="GO:0005886">
    <property type="term" value="C:plasma membrane"/>
    <property type="evidence" value="ECO:0007669"/>
    <property type="project" value="UniProtKB-SubCell"/>
</dbReference>